<dbReference type="PANTHER" id="PTHR36838">
    <property type="entry name" value="AUXIN EFFLUX CARRIER FAMILY PROTEIN"/>
    <property type="match status" value="1"/>
</dbReference>
<evidence type="ECO:0000313" key="9">
    <source>
        <dbReference type="EMBL" id="MPM70124.1"/>
    </source>
</evidence>
<dbReference type="GO" id="GO:0005886">
    <property type="term" value="C:plasma membrane"/>
    <property type="evidence" value="ECO:0007669"/>
    <property type="project" value="UniProtKB-SubCell"/>
</dbReference>
<reference evidence="9" key="1">
    <citation type="submission" date="2019-08" db="EMBL/GenBank/DDBJ databases">
        <authorList>
            <person name="Kucharzyk K."/>
            <person name="Murdoch R.W."/>
            <person name="Higgins S."/>
            <person name="Loffler F."/>
        </authorList>
    </citation>
    <scope>NUCLEOTIDE SEQUENCE</scope>
</reference>
<feature type="transmembrane region" description="Helical" evidence="8">
    <location>
        <begin position="275"/>
        <end position="299"/>
    </location>
</feature>
<feature type="transmembrane region" description="Helical" evidence="8">
    <location>
        <begin position="158"/>
        <end position="176"/>
    </location>
</feature>
<evidence type="ECO:0000256" key="2">
    <source>
        <dbReference type="ARBA" id="ARBA00010145"/>
    </source>
</evidence>
<dbReference type="Gene3D" id="1.20.1530.20">
    <property type="match status" value="1"/>
</dbReference>
<evidence type="ECO:0000256" key="8">
    <source>
        <dbReference type="SAM" id="Phobius"/>
    </source>
</evidence>
<dbReference type="GO" id="GO:0055085">
    <property type="term" value="P:transmembrane transport"/>
    <property type="evidence" value="ECO:0007669"/>
    <property type="project" value="InterPro"/>
</dbReference>
<dbReference type="PANTHER" id="PTHR36838:SF3">
    <property type="entry name" value="TRANSPORTER AUXIN EFFLUX CARRIER EC FAMILY"/>
    <property type="match status" value="1"/>
</dbReference>
<sequence length="304" mass="32341">MDILAVTNQILMMLLIMGVGLLLRKAGVITAQVIHGISGIVLKVAMPSLVLMMVQKDGGQALKGEFMRIALVGFFWMSAGLVIIYFLFRKKMAADRGAAFAGLSALPNVGYMGLPIIQAVYGDLGAVYLAAAVVALNCTIYLTLEILMTGRLPKLTSIIKNIGLILSVLALVSFMLDIRLPMPLSAMTAQLGSLTTPLSMLLAGARLMDFRLPALKDKELWLAVFVRLLALPLAGFALFRLLGFEGVPLGVITLACSMPAAVSTQMYAEREKKDALFAATGVSLGTILCLASIPLVLLITGLGK</sequence>
<evidence type="ECO:0000256" key="6">
    <source>
        <dbReference type="ARBA" id="ARBA00022989"/>
    </source>
</evidence>
<feature type="transmembrane region" description="Helical" evidence="8">
    <location>
        <begin position="220"/>
        <end position="241"/>
    </location>
</feature>
<feature type="transmembrane region" description="Helical" evidence="8">
    <location>
        <begin position="188"/>
        <end position="208"/>
    </location>
</feature>
<comment type="caution">
    <text evidence="9">The sequence shown here is derived from an EMBL/GenBank/DDBJ whole genome shotgun (WGS) entry which is preliminary data.</text>
</comment>
<feature type="transmembrane region" description="Helical" evidence="8">
    <location>
        <begin position="35"/>
        <end position="54"/>
    </location>
</feature>
<keyword evidence="3" id="KW-0813">Transport</keyword>
<feature type="transmembrane region" description="Helical" evidence="8">
    <location>
        <begin position="127"/>
        <end position="146"/>
    </location>
</feature>
<feature type="transmembrane region" description="Helical" evidence="8">
    <location>
        <begin position="6"/>
        <end position="23"/>
    </location>
</feature>
<proteinExistence type="inferred from homology"/>
<dbReference type="AlphaFoldDB" id="A0A645C7V5"/>
<protein>
    <recommendedName>
        <fullName evidence="10">AEC family transporter</fullName>
    </recommendedName>
</protein>
<feature type="transmembrane region" description="Helical" evidence="8">
    <location>
        <begin position="66"/>
        <end position="88"/>
    </location>
</feature>
<feature type="transmembrane region" description="Helical" evidence="8">
    <location>
        <begin position="100"/>
        <end position="121"/>
    </location>
</feature>
<keyword evidence="5 8" id="KW-0812">Transmembrane</keyword>
<dbReference type="EMBL" id="VSSQ01023290">
    <property type="protein sequence ID" value="MPM70124.1"/>
    <property type="molecule type" value="Genomic_DNA"/>
</dbReference>
<evidence type="ECO:0000256" key="5">
    <source>
        <dbReference type="ARBA" id="ARBA00022692"/>
    </source>
</evidence>
<comment type="similarity">
    <text evidence="2">Belongs to the auxin efflux carrier (TC 2.A.69) family.</text>
</comment>
<dbReference type="InterPro" id="IPR004776">
    <property type="entry name" value="Mem_transp_PIN-like"/>
</dbReference>
<evidence type="ECO:0008006" key="10">
    <source>
        <dbReference type="Google" id="ProtNLM"/>
    </source>
</evidence>
<keyword evidence="6 8" id="KW-1133">Transmembrane helix</keyword>
<name>A0A645C7V5_9ZZZZ</name>
<evidence type="ECO:0000256" key="3">
    <source>
        <dbReference type="ARBA" id="ARBA00022448"/>
    </source>
</evidence>
<evidence type="ECO:0000256" key="7">
    <source>
        <dbReference type="ARBA" id="ARBA00023136"/>
    </source>
</evidence>
<dbReference type="InterPro" id="IPR038770">
    <property type="entry name" value="Na+/solute_symporter_sf"/>
</dbReference>
<gene>
    <name evidence="9" type="ORF">SDC9_117077</name>
</gene>
<keyword evidence="7 8" id="KW-0472">Membrane</keyword>
<evidence type="ECO:0000256" key="1">
    <source>
        <dbReference type="ARBA" id="ARBA00004651"/>
    </source>
</evidence>
<dbReference type="Pfam" id="PF03547">
    <property type="entry name" value="Mem_trans"/>
    <property type="match status" value="2"/>
</dbReference>
<evidence type="ECO:0000256" key="4">
    <source>
        <dbReference type="ARBA" id="ARBA00022475"/>
    </source>
</evidence>
<comment type="subcellular location">
    <subcellularLocation>
        <location evidence="1">Cell membrane</location>
        <topology evidence="1">Multi-pass membrane protein</topology>
    </subcellularLocation>
</comment>
<accession>A0A645C7V5</accession>
<feature type="transmembrane region" description="Helical" evidence="8">
    <location>
        <begin position="247"/>
        <end position="268"/>
    </location>
</feature>
<keyword evidence="4" id="KW-1003">Cell membrane</keyword>
<organism evidence="9">
    <name type="scientific">bioreactor metagenome</name>
    <dbReference type="NCBI Taxonomy" id="1076179"/>
    <lineage>
        <taxon>unclassified sequences</taxon>
        <taxon>metagenomes</taxon>
        <taxon>ecological metagenomes</taxon>
    </lineage>
</organism>